<gene>
    <name evidence="1" type="ORF">VEZ01S_47_00160</name>
</gene>
<dbReference type="EMBL" id="BATM01000047">
    <property type="protein sequence ID" value="GAD80996.1"/>
    <property type="molecule type" value="Genomic_DNA"/>
</dbReference>
<sequence length="88" mass="9917">MYSFGSLINSKGFFIPKKLKLYTVNNIPIRPDAIKIHTVQPHKFSIPTQKPTVPSNLTSPGDITFKKNNINEIRNIVIPPKIKSNSDN</sequence>
<protein>
    <submittedName>
        <fullName evidence="1">Uncharacterized protein</fullName>
    </submittedName>
</protein>
<reference evidence="1 2" key="1">
    <citation type="submission" date="2013-09" db="EMBL/GenBank/DDBJ databases">
        <title>Whole genome shotgun sequence of Vibrio ezurae NBRC 102218.</title>
        <authorList>
            <person name="Yoshida I."/>
            <person name="Hosoyama A."/>
            <person name="Numata M."/>
            <person name="Hashimoto M."/>
            <person name="Hosoyama Y."/>
            <person name="Tsuchikane K."/>
            <person name="Noguchi M."/>
            <person name="Hirakata S."/>
            <person name="Ichikawa N."/>
            <person name="Ohji S."/>
            <person name="Yamazoe A."/>
            <person name="Fujita N."/>
        </authorList>
    </citation>
    <scope>NUCLEOTIDE SEQUENCE [LARGE SCALE GENOMIC DNA]</scope>
    <source>
        <strain evidence="1 2">NBRC 102218</strain>
    </source>
</reference>
<evidence type="ECO:0000313" key="1">
    <source>
        <dbReference type="EMBL" id="GAD80996.1"/>
    </source>
</evidence>
<dbReference type="Proteomes" id="UP000016562">
    <property type="component" value="Unassembled WGS sequence"/>
</dbReference>
<keyword evidence="2" id="KW-1185">Reference proteome</keyword>
<comment type="caution">
    <text evidence="1">The sequence shown here is derived from an EMBL/GenBank/DDBJ whole genome shotgun (WGS) entry which is preliminary data.</text>
</comment>
<dbReference type="STRING" id="1219080.VEZ01S_47_00160"/>
<name>U3AM34_9VIBR</name>
<proteinExistence type="predicted"/>
<dbReference type="AlphaFoldDB" id="U3AM34"/>
<evidence type="ECO:0000313" key="2">
    <source>
        <dbReference type="Proteomes" id="UP000016562"/>
    </source>
</evidence>
<accession>U3AM34</accession>
<organism evidence="1 2">
    <name type="scientific">Vibrio ezurae NBRC 102218</name>
    <dbReference type="NCBI Taxonomy" id="1219080"/>
    <lineage>
        <taxon>Bacteria</taxon>
        <taxon>Pseudomonadati</taxon>
        <taxon>Pseudomonadota</taxon>
        <taxon>Gammaproteobacteria</taxon>
        <taxon>Vibrionales</taxon>
        <taxon>Vibrionaceae</taxon>
        <taxon>Vibrio</taxon>
    </lineage>
</organism>